<protein>
    <submittedName>
        <fullName evidence="1">Uncharacterized protein</fullName>
    </submittedName>
</protein>
<name>A0AAN8K6C3_PATCE</name>
<dbReference type="EMBL" id="JAZGQO010000006">
    <property type="protein sequence ID" value="KAK6185374.1"/>
    <property type="molecule type" value="Genomic_DNA"/>
</dbReference>
<dbReference type="Proteomes" id="UP001347796">
    <property type="component" value="Unassembled WGS sequence"/>
</dbReference>
<proteinExistence type="predicted"/>
<evidence type="ECO:0000313" key="1">
    <source>
        <dbReference type="EMBL" id="KAK6185374.1"/>
    </source>
</evidence>
<accession>A0AAN8K6C3</accession>
<dbReference type="InterPro" id="IPR032675">
    <property type="entry name" value="LRR_dom_sf"/>
</dbReference>
<sequence length="356" mass="40739">MNAIHARSVITEARLPEYCLSDNQITARDTNINCLVPSDAILNYDVLKLWSDGLSQDFTFTIECENGGTVELPWPMKARRIVNLEVKGCRIHGFFRNIKLPSNIPDTMNDLIITNSTIVYTVGELNEVLKRYSDASLTEENECGQQTMTKFIFRDIKFDAQIDIIDPSIFMEMEGHVENMIHSSSSQTCDYRHLAYFDESGSTSMSSYHFKLLTMDAQYPSLRTYRTAKVGLRRIPDQLQNYRQYFPCLKSLDMSNNNIETVNFTMESTTECLLSPTQQPSYINLRFNKITKVSDAILDTMMDNDIIIDLRNNPINCALQGDSLKNYAEHMITVYPTFSTLFGDLPCREPQPITIL</sequence>
<organism evidence="1 2">
    <name type="scientific">Patella caerulea</name>
    <name type="common">Rayed Mediterranean limpet</name>
    <dbReference type="NCBI Taxonomy" id="87958"/>
    <lineage>
        <taxon>Eukaryota</taxon>
        <taxon>Metazoa</taxon>
        <taxon>Spiralia</taxon>
        <taxon>Lophotrochozoa</taxon>
        <taxon>Mollusca</taxon>
        <taxon>Gastropoda</taxon>
        <taxon>Patellogastropoda</taxon>
        <taxon>Patelloidea</taxon>
        <taxon>Patellidae</taxon>
        <taxon>Patella</taxon>
    </lineage>
</organism>
<evidence type="ECO:0000313" key="2">
    <source>
        <dbReference type="Proteomes" id="UP001347796"/>
    </source>
</evidence>
<reference evidence="1 2" key="1">
    <citation type="submission" date="2024-01" db="EMBL/GenBank/DDBJ databases">
        <title>The genome of the rayed Mediterranean limpet Patella caerulea (Linnaeus, 1758).</title>
        <authorList>
            <person name="Anh-Thu Weber A."/>
            <person name="Halstead-Nussloch G."/>
        </authorList>
    </citation>
    <scope>NUCLEOTIDE SEQUENCE [LARGE SCALE GENOMIC DNA]</scope>
    <source>
        <strain evidence="1">AATW-2023a</strain>
        <tissue evidence="1">Whole specimen</tissue>
    </source>
</reference>
<keyword evidence="2" id="KW-1185">Reference proteome</keyword>
<comment type="caution">
    <text evidence="1">The sequence shown here is derived from an EMBL/GenBank/DDBJ whole genome shotgun (WGS) entry which is preliminary data.</text>
</comment>
<dbReference type="AlphaFoldDB" id="A0AAN8K6C3"/>
<gene>
    <name evidence="1" type="ORF">SNE40_007624</name>
</gene>
<dbReference type="SUPFAM" id="SSF52058">
    <property type="entry name" value="L domain-like"/>
    <property type="match status" value="1"/>
</dbReference>
<dbReference type="Gene3D" id="3.80.10.10">
    <property type="entry name" value="Ribonuclease Inhibitor"/>
    <property type="match status" value="1"/>
</dbReference>